<dbReference type="Proteomes" id="UP000799771">
    <property type="component" value="Unassembled WGS sequence"/>
</dbReference>
<organism evidence="17 18">
    <name type="scientific">Dothidotthia symphoricarpi CBS 119687</name>
    <dbReference type="NCBI Taxonomy" id="1392245"/>
    <lineage>
        <taxon>Eukaryota</taxon>
        <taxon>Fungi</taxon>
        <taxon>Dikarya</taxon>
        <taxon>Ascomycota</taxon>
        <taxon>Pezizomycotina</taxon>
        <taxon>Dothideomycetes</taxon>
        <taxon>Pleosporomycetidae</taxon>
        <taxon>Pleosporales</taxon>
        <taxon>Dothidotthiaceae</taxon>
        <taxon>Dothidotthia</taxon>
    </lineage>
</organism>
<reference evidence="17" key="1">
    <citation type="journal article" date="2020" name="Stud. Mycol.">
        <title>101 Dothideomycetes genomes: a test case for predicting lifestyles and emergence of pathogens.</title>
        <authorList>
            <person name="Haridas S."/>
            <person name="Albert R."/>
            <person name="Binder M."/>
            <person name="Bloem J."/>
            <person name="Labutti K."/>
            <person name="Salamov A."/>
            <person name="Andreopoulos B."/>
            <person name="Baker S."/>
            <person name="Barry K."/>
            <person name="Bills G."/>
            <person name="Bluhm B."/>
            <person name="Cannon C."/>
            <person name="Castanera R."/>
            <person name="Culley D."/>
            <person name="Daum C."/>
            <person name="Ezra D."/>
            <person name="Gonzalez J."/>
            <person name="Henrissat B."/>
            <person name="Kuo A."/>
            <person name="Liang C."/>
            <person name="Lipzen A."/>
            <person name="Lutzoni F."/>
            <person name="Magnuson J."/>
            <person name="Mondo S."/>
            <person name="Nolan M."/>
            <person name="Ohm R."/>
            <person name="Pangilinan J."/>
            <person name="Park H.-J."/>
            <person name="Ramirez L."/>
            <person name="Alfaro M."/>
            <person name="Sun H."/>
            <person name="Tritt A."/>
            <person name="Yoshinaga Y."/>
            <person name="Zwiers L.-H."/>
            <person name="Turgeon B."/>
            <person name="Goodwin S."/>
            <person name="Spatafora J."/>
            <person name="Crous P."/>
            <person name="Grigoriev I."/>
        </authorList>
    </citation>
    <scope>NUCLEOTIDE SEQUENCE</scope>
    <source>
        <strain evidence="17">CBS 119687</strain>
    </source>
</reference>
<evidence type="ECO:0000256" key="2">
    <source>
        <dbReference type="ARBA" id="ARBA00004922"/>
    </source>
</evidence>
<comment type="subcellular location">
    <subcellularLocation>
        <location evidence="1">Endoplasmic reticulum membrane</location>
        <topology evidence="1">Multi-pass membrane protein</topology>
    </subcellularLocation>
</comment>
<keyword evidence="10 16" id="KW-1133">Transmembrane helix</keyword>
<evidence type="ECO:0000256" key="1">
    <source>
        <dbReference type="ARBA" id="ARBA00004477"/>
    </source>
</evidence>
<feature type="region of interest" description="Disordered" evidence="15">
    <location>
        <begin position="444"/>
        <end position="463"/>
    </location>
</feature>
<feature type="transmembrane region" description="Helical" evidence="16">
    <location>
        <begin position="150"/>
        <end position="171"/>
    </location>
</feature>
<dbReference type="RefSeq" id="XP_033521653.1">
    <property type="nucleotide sequence ID" value="XM_033672492.1"/>
</dbReference>
<evidence type="ECO:0000256" key="16">
    <source>
        <dbReference type="SAM" id="Phobius"/>
    </source>
</evidence>
<dbReference type="InterPro" id="IPR016900">
    <property type="entry name" value="Alg10"/>
</dbReference>
<dbReference type="Pfam" id="PF04922">
    <property type="entry name" value="DIE2_ALG10"/>
    <property type="match status" value="1"/>
</dbReference>
<evidence type="ECO:0000256" key="9">
    <source>
        <dbReference type="ARBA" id="ARBA00022824"/>
    </source>
</evidence>
<name>A0A6A6A857_9PLEO</name>
<evidence type="ECO:0000256" key="4">
    <source>
        <dbReference type="ARBA" id="ARBA00011967"/>
    </source>
</evidence>
<evidence type="ECO:0000256" key="15">
    <source>
        <dbReference type="SAM" id="MobiDB-lite"/>
    </source>
</evidence>
<feature type="transmembrane region" description="Helical" evidence="16">
    <location>
        <begin position="7"/>
        <end position="27"/>
    </location>
</feature>
<evidence type="ECO:0000256" key="12">
    <source>
        <dbReference type="ARBA" id="ARBA00032069"/>
    </source>
</evidence>
<dbReference type="GO" id="GO:0006488">
    <property type="term" value="P:dolichol-linked oligosaccharide biosynthetic process"/>
    <property type="evidence" value="ECO:0007669"/>
    <property type="project" value="InterPro"/>
</dbReference>
<dbReference type="GO" id="GO:0106073">
    <property type="term" value="F:dolichyl pyrophosphate Glc2Man9GlcNAc2 alpha-1,2-glucosyltransferase activity"/>
    <property type="evidence" value="ECO:0007669"/>
    <property type="project" value="UniProtKB-EC"/>
</dbReference>
<feature type="transmembrane region" description="Helical" evidence="16">
    <location>
        <begin position="278"/>
        <end position="302"/>
    </location>
</feature>
<evidence type="ECO:0000256" key="7">
    <source>
        <dbReference type="ARBA" id="ARBA00022679"/>
    </source>
</evidence>
<dbReference type="PANTHER" id="PTHR12989">
    <property type="entry name" value="ALPHA-1,2-GLUCOSYLTRANSFERASE ALG10"/>
    <property type="match status" value="1"/>
</dbReference>
<keyword evidence="11 16" id="KW-0472">Membrane</keyword>
<feature type="transmembrane region" description="Helical" evidence="16">
    <location>
        <begin position="322"/>
        <end position="341"/>
    </location>
</feature>
<dbReference type="EC" id="2.4.1.256" evidence="4"/>
<evidence type="ECO:0000313" key="17">
    <source>
        <dbReference type="EMBL" id="KAF2127264.1"/>
    </source>
</evidence>
<feature type="transmembrane region" description="Helical" evidence="16">
    <location>
        <begin position="86"/>
        <end position="103"/>
    </location>
</feature>
<keyword evidence="6" id="KW-0328">Glycosyltransferase</keyword>
<dbReference type="PIRSF" id="PIRSF028810">
    <property type="entry name" value="Alpha1_2_glucosyltferase_Alg10"/>
    <property type="match status" value="1"/>
</dbReference>
<sequence length="566" mass="62925">MPSLVQSWALPAALLAIVNITATWYNLVSQEVPQPYLDEYFHVPQAKKFCKGDYSWDPKITTPPGLYLITKLLEPFLGCETSSLRTLNAIALCIICPLSYGILRMLRTRTTPGQLGQAVNKTTTEQPALDDQTVVHDAHSALNIALFPPLFFFSALYYTDITSTLVVLLSYSALLKKQSPAGSVLENINTVFIGAMALLFRQTNIFWVAVFPVGLAVIDALKKSGPPSNGPTKEGVVSALSKSWSECVIYDCSVNEAEPQDYVLLVLSTAIVAVRKPLLVLQVAVPYFVLLILFAGFVAWNGSVVLGDKSAHTATVHLPQMLYFWPYIVFFSLPLVIGLLFKPMAPFLPKQLKTICNDGSVDVPKSTVPGLLMPGLFSVGALAAVHFNTIVHPYTLADNRHFVFYVFRIIRRHPAIKYLAVPVYTICATLTLQSLCPSPVSKKEAKQKHGVRPTSDWSNRDRSNRQPCQVSFITIWLVTTTLSVVSAPLVEPRYFIIPWIIWRLHVPSAPASLSRGTPTNTKAAYDLRLVFETLWLLAINAAVSYMFLYRGFLWPSEPDSIQRFLW</sequence>
<accession>A0A6A6A857</accession>
<keyword evidence="8 16" id="KW-0812">Transmembrane</keyword>
<proteinExistence type="inferred from homology"/>
<evidence type="ECO:0000256" key="11">
    <source>
        <dbReference type="ARBA" id="ARBA00023136"/>
    </source>
</evidence>
<dbReference type="EMBL" id="ML977511">
    <property type="protein sequence ID" value="KAF2127264.1"/>
    <property type="molecule type" value="Genomic_DNA"/>
</dbReference>
<keyword evidence="9" id="KW-0256">Endoplasmic reticulum</keyword>
<dbReference type="GeneID" id="54412924"/>
<evidence type="ECO:0000256" key="3">
    <source>
        <dbReference type="ARBA" id="ARBA00010600"/>
    </source>
</evidence>
<comment type="similarity">
    <text evidence="3">Belongs to the ALG10 glucosyltransferase family.</text>
</comment>
<feature type="transmembrane region" description="Helical" evidence="16">
    <location>
        <begin position="191"/>
        <end position="218"/>
    </location>
</feature>
<evidence type="ECO:0000256" key="10">
    <source>
        <dbReference type="ARBA" id="ARBA00022989"/>
    </source>
</evidence>
<evidence type="ECO:0000256" key="6">
    <source>
        <dbReference type="ARBA" id="ARBA00022676"/>
    </source>
</evidence>
<comment type="catalytic activity">
    <reaction evidence="14">
        <text>an alpha-D-Glc-(1-&gt;3)-alpha-D-Glc-(1-&gt;3)-alpha-D-Man-(1-&gt;2)-alpha-D-Man-(1-&gt;2)-alpha-D-Man-(1-&gt;3)-[alpha-D-Man-(1-&gt;2)-alpha-D-Man-(1-&gt;3)-[alpha-D-Man-(1-&gt;2)-alpha-D-Man-(1-&gt;6)]-alpha-D-Man-(1-&gt;6)]-beta-D-Man-(1-&gt;4)-beta-D-GlcNAc-(1-&gt;4)-alpha-D-GlcNAc-diphospho-di-trans,poly-cis-dolichol + a di-trans,poly-cis-dolichyl beta-D-glucosyl phosphate = a alpha-D-Glc-(1-&gt;2)-alpha-D-Glc-(1-&gt;3)-alpha-D-Glc-(1-&gt;3)-alpha-D-Man-(1-&gt;2)-alpha-D-Man-(1-&gt;2)-alpha-D-Man-(1-&gt;3)-[alpha-D-Man-(1-&gt;2)-alpha-D-Man-(1-&gt;3)-[alpha-D-Man-(1-&gt;2)-alpha-D-Man-(1-&gt;6)]-alpha-D-Man-(1-&gt;6)]-beta-D-Man-(1-&gt;4)-beta-D-GlcNAc-(1-&gt;4)-alpha-D-GlcNAc-diphospho-di-trans,poly-cis-dolichol + a di-trans,poly-cis-dolichyl phosphate + H(+)</text>
        <dbReference type="Rhea" id="RHEA:29543"/>
        <dbReference type="Rhea" id="RHEA-COMP:19498"/>
        <dbReference type="Rhea" id="RHEA-COMP:19502"/>
        <dbReference type="Rhea" id="RHEA-COMP:19512"/>
        <dbReference type="Rhea" id="RHEA-COMP:19522"/>
        <dbReference type="ChEBI" id="CHEBI:15378"/>
        <dbReference type="ChEBI" id="CHEBI:57525"/>
        <dbReference type="ChEBI" id="CHEBI:57683"/>
        <dbReference type="ChEBI" id="CHEBI:132522"/>
        <dbReference type="ChEBI" id="CHEBI:132523"/>
        <dbReference type="EC" id="2.4.1.256"/>
    </reaction>
    <physiologicalReaction direction="left-to-right" evidence="14">
        <dbReference type="Rhea" id="RHEA:29544"/>
    </physiologicalReaction>
</comment>
<dbReference type="AlphaFoldDB" id="A0A6A6A857"/>
<comment type="pathway">
    <text evidence="2">Protein modification; protein glycosylation.</text>
</comment>
<keyword evidence="7 17" id="KW-0808">Transferase</keyword>
<dbReference type="UniPathway" id="UPA00378"/>
<evidence type="ECO:0000256" key="13">
    <source>
        <dbReference type="ARBA" id="ARBA00044727"/>
    </source>
</evidence>
<keyword evidence="18" id="KW-1185">Reference proteome</keyword>
<dbReference type="PANTHER" id="PTHR12989:SF10">
    <property type="entry name" value="DOL-P-GLC:GLC(2)MAN(9)GLCNAC(2)-PP-DOL ALPHA-1,2-GLUCOSYLTRANSFERASE-RELATED"/>
    <property type="match status" value="1"/>
</dbReference>
<protein>
    <recommendedName>
        <fullName evidence="5">Dol-P-Glc:Glc(2)Man(9)GlcNAc(2)-PP-Dol alpha-1,2-glucosyltransferase</fullName>
        <ecNumber evidence="4">2.4.1.256</ecNumber>
    </recommendedName>
    <alternativeName>
        <fullName evidence="12">Asparagine-linked glycosylation protein 10</fullName>
    </alternativeName>
</protein>
<evidence type="ECO:0000313" key="18">
    <source>
        <dbReference type="Proteomes" id="UP000799771"/>
    </source>
</evidence>
<feature type="transmembrane region" description="Helical" evidence="16">
    <location>
        <begin position="534"/>
        <end position="553"/>
    </location>
</feature>
<dbReference type="GO" id="GO:0005789">
    <property type="term" value="C:endoplasmic reticulum membrane"/>
    <property type="evidence" value="ECO:0007669"/>
    <property type="project" value="UniProtKB-SubCell"/>
</dbReference>
<evidence type="ECO:0000256" key="8">
    <source>
        <dbReference type="ARBA" id="ARBA00022692"/>
    </source>
</evidence>
<evidence type="ECO:0000256" key="14">
    <source>
        <dbReference type="ARBA" id="ARBA00048064"/>
    </source>
</evidence>
<gene>
    <name evidence="17" type="ORF">P153DRAFT_424542</name>
</gene>
<evidence type="ECO:0000256" key="5">
    <source>
        <dbReference type="ARBA" id="ARBA00018512"/>
    </source>
</evidence>
<comment type="function">
    <text evidence="13">Dol-P-Glc:Glc(2)Man(9)GlcNAc(2)-PP-Dol alpha-1,2-glucosyltransferase that operates in the biosynthetic pathway of dolichol-linked oligosaccharides, the glycan precursors employed in protein asparagine (N)-glycosylation. The assembly of dolichol-linked oligosaccharides begins on the cytosolic side of the endoplasmic reticulum membrane and finishes in its lumen. The sequential addition of sugars to dolichol pyrophosphate produces dolichol-linked oligosaccharides containing fourteen sugars, including two GlcNAcs, nine mannoses and three glucoses. Once assembled, the oligosaccharide is transferred from the lipid to nascent proteins by oligosaccharyltransferases. In the lumen of the endoplasmic reticulum, adds the third and last glucose residue from dolichyl phosphate glucose (Dol-P-Glc) onto the lipid-linked oligosaccharide intermediate Glc(2)Man(9)GlcNAc(2)-PP-Dol to produce Glc(3)Man(9)GlcNAc(2)-PP-Dol.</text>
</comment>
<dbReference type="OrthoDB" id="4769at2759"/>